<feature type="region of interest" description="Disordered" evidence="6">
    <location>
        <begin position="127"/>
        <end position="146"/>
    </location>
</feature>
<dbReference type="AlphaFoldDB" id="A0AAX6I7H2"/>
<organism evidence="8 9">
    <name type="scientific">Iris pallida</name>
    <name type="common">Sweet iris</name>
    <dbReference type="NCBI Taxonomy" id="29817"/>
    <lineage>
        <taxon>Eukaryota</taxon>
        <taxon>Viridiplantae</taxon>
        <taxon>Streptophyta</taxon>
        <taxon>Embryophyta</taxon>
        <taxon>Tracheophyta</taxon>
        <taxon>Spermatophyta</taxon>
        <taxon>Magnoliopsida</taxon>
        <taxon>Liliopsida</taxon>
        <taxon>Asparagales</taxon>
        <taxon>Iridaceae</taxon>
        <taxon>Iridoideae</taxon>
        <taxon>Irideae</taxon>
        <taxon>Iris</taxon>
    </lineage>
</organism>
<evidence type="ECO:0000256" key="2">
    <source>
        <dbReference type="ARBA" id="ARBA00022670"/>
    </source>
</evidence>
<keyword evidence="9" id="KW-1185">Reference proteome</keyword>
<dbReference type="PROSITE" id="PS50600">
    <property type="entry name" value="ULP_PROTEASE"/>
    <property type="match status" value="1"/>
</dbReference>
<dbReference type="InterPro" id="IPR038765">
    <property type="entry name" value="Papain-like_cys_pep_sf"/>
</dbReference>
<feature type="compositionally biased region" description="Basic and acidic residues" evidence="6">
    <location>
        <begin position="1"/>
        <end position="12"/>
    </location>
</feature>
<sequence length="435" mass="50420">MGALFEGRKRFPDLSPLSPPSKKAKTSSPPSVLHRTAPERRFPPMAPIRRPIHGPQRVVRAFGFGSGWKPRPEVRIWRSGSGAEVESVEGLDLDEYRRLVVEVEEAEAPTASEAVTVDLRGLDLEAAEEEAAPMEEEEEEESPKSSRRRRVPLYRELYLESWRKHDSRIRDLEFEVRLAEKRILGFQLVEKKREEGPLETFAPLTDEDEQEVDCAIRGGKRQELLVVHGASGIEITREALRCLKGGAWLNDEVINLYLALLKERERREPKRFLKCHFFNTFFYKKLMSGRNGYDFKAVKRWTTQRKLGYSLIDCDKIFVPIHKEVHWCLAIINVRDKIFQYLDSLGGMDKMVLRALARYFADEVNDKNNKQIDTMSWGQETVDGLPLQENGWDCGMFMLKYTDFYSRGLSLAFAQEHMTYFRKRTAKEILKLKAE</sequence>
<evidence type="ECO:0000259" key="7">
    <source>
        <dbReference type="PROSITE" id="PS50600"/>
    </source>
</evidence>
<keyword evidence="2 8" id="KW-0645">Protease</keyword>
<dbReference type="PANTHER" id="PTHR12606">
    <property type="entry name" value="SENTRIN/SUMO-SPECIFIC PROTEASE"/>
    <property type="match status" value="1"/>
</dbReference>
<accession>A0AAX6I7H2</accession>
<evidence type="ECO:0000313" key="8">
    <source>
        <dbReference type="EMBL" id="KAJ6848704.1"/>
    </source>
</evidence>
<evidence type="ECO:0000313" key="9">
    <source>
        <dbReference type="Proteomes" id="UP001140949"/>
    </source>
</evidence>
<protein>
    <submittedName>
        <fullName evidence="8">Ubiquitin-like-specific protease 1B</fullName>
    </submittedName>
</protein>
<keyword evidence="3" id="KW-0833">Ubl conjugation pathway</keyword>
<evidence type="ECO:0000256" key="1">
    <source>
        <dbReference type="ARBA" id="ARBA00005234"/>
    </source>
</evidence>
<dbReference type="PANTHER" id="PTHR12606:SF1">
    <property type="entry name" value="UBIQUITIN-LIKE-SPECIFIC PROTEASE 1A"/>
    <property type="match status" value="1"/>
</dbReference>
<keyword evidence="4" id="KW-0378">Hydrolase</keyword>
<dbReference type="EMBL" id="JANAVB010004599">
    <property type="protein sequence ID" value="KAJ6848704.1"/>
    <property type="molecule type" value="Genomic_DNA"/>
</dbReference>
<dbReference type="GO" id="GO:0006508">
    <property type="term" value="P:proteolysis"/>
    <property type="evidence" value="ECO:0007669"/>
    <property type="project" value="UniProtKB-KW"/>
</dbReference>
<reference evidence="8" key="1">
    <citation type="journal article" date="2023" name="GigaByte">
        <title>Genome assembly of the bearded iris, Iris pallida Lam.</title>
        <authorList>
            <person name="Bruccoleri R.E."/>
            <person name="Oakeley E.J."/>
            <person name="Faust A.M.E."/>
            <person name="Altorfer M."/>
            <person name="Dessus-Babus S."/>
            <person name="Burckhardt D."/>
            <person name="Oertli M."/>
            <person name="Naumann U."/>
            <person name="Petersen F."/>
            <person name="Wong J."/>
        </authorList>
    </citation>
    <scope>NUCLEOTIDE SEQUENCE</scope>
    <source>
        <strain evidence="8">GSM-AAB239-AS_SAM_17_03QT</strain>
    </source>
</reference>
<name>A0AAX6I7H2_IRIPA</name>
<comment type="caution">
    <text evidence="8">The sequence shown here is derived from an EMBL/GenBank/DDBJ whole genome shotgun (WGS) entry which is preliminary data.</text>
</comment>
<evidence type="ECO:0000256" key="3">
    <source>
        <dbReference type="ARBA" id="ARBA00022786"/>
    </source>
</evidence>
<reference evidence="8" key="2">
    <citation type="submission" date="2023-04" db="EMBL/GenBank/DDBJ databases">
        <authorList>
            <person name="Bruccoleri R.E."/>
            <person name="Oakeley E.J."/>
            <person name="Faust A.-M."/>
            <person name="Dessus-Babus S."/>
            <person name="Altorfer M."/>
            <person name="Burckhardt D."/>
            <person name="Oertli M."/>
            <person name="Naumann U."/>
            <person name="Petersen F."/>
            <person name="Wong J."/>
        </authorList>
    </citation>
    <scope>NUCLEOTIDE SEQUENCE</scope>
    <source>
        <strain evidence="8">GSM-AAB239-AS_SAM_17_03QT</strain>
        <tissue evidence="8">Leaf</tissue>
    </source>
</reference>
<dbReference type="InterPro" id="IPR003653">
    <property type="entry name" value="Peptidase_C48_C"/>
</dbReference>
<feature type="compositionally biased region" description="Acidic residues" evidence="6">
    <location>
        <begin position="127"/>
        <end position="141"/>
    </location>
</feature>
<dbReference type="Gene3D" id="3.40.395.10">
    <property type="entry name" value="Adenoviral Proteinase, Chain A"/>
    <property type="match status" value="1"/>
</dbReference>
<feature type="domain" description="Ubiquitin-like protease family profile" evidence="7">
    <location>
        <begin position="233"/>
        <end position="405"/>
    </location>
</feature>
<gene>
    <name evidence="8" type="ORF">M6B38_275805</name>
</gene>
<proteinExistence type="inferred from homology"/>
<evidence type="ECO:0000256" key="4">
    <source>
        <dbReference type="ARBA" id="ARBA00022801"/>
    </source>
</evidence>
<dbReference type="GO" id="GO:0016926">
    <property type="term" value="P:protein desumoylation"/>
    <property type="evidence" value="ECO:0007669"/>
    <property type="project" value="UniProtKB-ARBA"/>
</dbReference>
<evidence type="ECO:0000256" key="5">
    <source>
        <dbReference type="ARBA" id="ARBA00022807"/>
    </source>
</evidence>
<dbReference type="Proteomes" id="UP001140949">
    <property type="component" value="Unassembled WGS sequence"/>
</dbReference>
<evidence type="ECO:0000256" key="6">
    <source>
        <dbReference type="SAM" id="MobiDB-lite"/>
    </source>
</evidence>
<dbReference type="GO" id="GO:0016929">
    <property type="term" value="F:deSUMOylase activity"/>
    <property type="evidence" value="ECO:0007669"/>
    <property type="project" value="TreeGrafter"/>
</dbReference>
<feature type="region of interest" description="Disordered" evidence="6">
    <location>
        <begin position="1"/>
        <end position="53"/>
    </location>
</feature>
<dbReference type="SUPFAM" id="SSF54001">
    <property type="entry name" value="Cysteine proteinases"/>
    <property type="match status" value="1"/>
</dbReference>
<comment type="similarity">
    <text evidence="1">Belongs to the peptidase C48 family.</text>
</comment>
<dbReference type="FunFam" id="3.40.395.10:FF:000005">
    <property type="entry name" value="Ubiquitin-like-specific protease ESD4"/>
    <property type="match status" value="1"/>
</dbReference>
<dbReference type="GO" id="GO:0005634">
    <property type="term" value="C:nucleus"/>
    <property type="evidence" value="ECO:0007669"/>
    <property type="project" value="TreeGrafter"/>
</dbReference>
<dbReference type="Pfam" id="PF02902">
    <property type="entry name" value="Peptidase_C48"/>
    <property type="match status" value="1"/>
</dbReference>
<keyword evidence="5" id="KW-0788">Thiol protease</keyword>